<dbReference type="RefSeq" id="WP_170124080.1">
    <property type="nucleotide sequence ID" value="NZ_CAKZQT010000005.1"/>
</dbReference>
<name>A0A318E3R2_9GAMM</name>
<proteinExistence type="predicted"/>
<evidence type="ECO:0000313" key="1">
    <source>
        <dbReference type="EMBL" id="PXV64871.1"/>
    </source>
</evidence>
<accession>A0A318E3R2</accession>
<reference evidence="1 2" key="1">
    <citation type="submission" date="2018-04" db="EMBL/GenBank/DDBJ databases">
        <title>Genomic Encyclopedia of Type Strains, Phase IV (KMG-IV): sequencing the most valuable type-strain genomes for metagenomic binning, comparative biology and taxonomic classification.</title>
        <authorList>
            <person name="Goeker M."/>
        </authorList>
    </citation>
    <scope>NUCLEOTIDE SEQUENCE [LARGE SCALE GENOMIC DNA]</scope>
    <source>
        <strain evidence="1 2">DSM 104150</strain>
    </source>
</reference>
<keyword evidence="2" id="KW-1185">Reference proteome</keyword>
<dbReference type="EMBL" id="QICN01000011">
    <property type="protein sequence ID" value="PXV64871.1"/>
    <property type="molecule type" value="Genomic_DNA"/>
</dbReference>
<sequence length="49" mass="5237">MNWKVLLLGAVIVVAGLLLFAYVGDNDESLGDRASEAVEEVGDEIDDNT</sequence>
<dbReference type="Proteomes" id="UP000248330">
    <property type="component" value="Unassembled WGS sequence"/>
</dbReference>
<protein>
    <submittedName>
        <fullName evidence="1">Uncharacterized protein</fullName>
    </submittedName>
</protein>
<dbReference type="AlphaFoldDB" id="A0A318E3R2"/>
<organism evidence="1 2">
    <name type="scientific">Sinimarinibacterium flocculans</name>
    <dbReference type="NCBI Taxonomy" id="985250"/>
    <lineage>
        <taxon>Bacteria</taxon>
        <taxon>Pseudomonadati</taxon>
        <taxon>Pseudomonadota</taxon>
        <taxon>Gammaproteobacteria</taxon>
        <taxon>Nevskiales</taxon>
        <taxon>Nevskiaceae</taxon>
        <taxon>Sinimarinibacterium</taxon>
    </lineage>
</organism>
<comment type="caution">
    <text evidence="1">The sequence shown here is derived from an EMBL/GenBank/DDBJ whole genome shotgun (WGS) entry which is preliminary data.</text>
</comment>
<gene>
    <name evidence="1" type="ORF">C8D93_11143</name>
</gene>
<evidence type="ECO:0000313" key="2">
    <source>
        <dbReference type="Proteomes" id="UP000248330"/>
    </source>
</evidence>